<dbReference type="Proteomes" id="UP000267077">
    <property type="component" value="Unassembled WGS sequence"/>
</dbReference>
<dbReference type="Pfam" id="PF16694">
    <property type="entry name" value="Cytochrome_P460"/>
    <property type="match status" value="1"/>
</dbReference>
<reference evidence="2 3" key="1">
    <citation type="submission" date="2018-12" db="EMBL/GenBank/DDBJ databases">
        <title>Dyella dinghuensis sp. nov. DHOA06 and Dyella choica sp. nov. 4M-K27, isolated from forest soil.</title>
        <authorList>
            <person name="Qiu L.-H."/>
            <person name="Gao Z.-H."/>
        </authorList>
    </citation>
    <scope>NUCLEOTIDE SEQUENCE [LARGE SCALE GENOMIC DNA]</scope>
    <source>
        <strain evidence="2 3">DHOA06</strain>
    </source>
</reference>
<dbReference type="InterPro" id="IPR032033">
    <property type="entry name" value="Cytochrome_P460"/>
</dbReference>
<sequence length="181" mass="19793">MRPKSVRIAVLLVALLGIVGGVTIAAHDEQDRSTLKIPNGGLAFSDFKGYESWQDVAVSETKTSVKAILANDIMIQAYKDGIPGNGKPFPEGSKIVKIEWLKKVNPKSPYFVEVPDTLATLSFIEKDSKRFPNTHGWAYAKFSNDPTTQMLKPAVSGPECGYACHTAVASQDYIFTAYPPR</sequence>
<dbReference type="Gene3D" id="3.50.70.20">
    <property type="entry name" value="Cytochrome P460"/>
    <property type="match status" value="1"/>
</dbReference>
<proteinExistence type="predicted"/>
<dbReference type="InterPro" id="IPR038142">
    <property type="entry name" value="Cytochrome_P460_sp"/>
</dbReference>
<dbReference type="RefSeq" id="WP_126672245.1">
    <property type="nucleotide sequence ID" value="NZ_RYZR01000002.1"/>
</dbReference>
<dbReference type="CDD" id="cd20753">
    <property type="entry name" value="cyt_P460_Mc-like"/>
    <property type="match status" value="1"/>
</dbReference>
<evidence type="ECO:0000259" key="1">
    <source>
        <dbReference type="Pfam" id="PF16694"/>
    </source>
</evidence>
<keyword evidence="3" id="KW-1185">Reference proteome</keyword>
<accession>A0A3S0RVX3</accession>
<dbReference type="EMBL" id="RYZR01000002">
    <property type="protein sequence ID" value="RUL66747.1"/>
    <property type="molecule type" value="Genomic_DNA"/>
</dbReference>
<name>A0A3S0RVX3_9GAMM</name>
<protein>
    <submittedName>
        <fullName evidence="2">Cytochrome P460</fullName>
    </submittedName>
</protein>
<evidence type="ECO:0000313" key="2">
    <source>
        <dbReference type="EMBL" id="RUL66747.1"/>
    </source>
</evidence>
<evidence type="ECO:0000313" key="3">
    <source>
        <dbReference type="Proteomes" id="UP000267077"/>
    </source>
</evidence>
<comment type="caution">
    <text evidence="2">The sequence shown here is derived from an EMBL/GenBank/DDBJ whole genome shotgun (WGS) entry which is preliminary data.</text>
</comment>
<feature type="domain" description="Cytochrome P460" evidence="1">
    <location>
        <begin position="48"/>
        <end position="176"/>
    </location>
</feature>
<dbReference type="OrthoDB" id="511546at2"/>
<dbReference type="AlphaFoldDB" id="A0A3S0RVX3"/>
<gene>
    <name evidence="2" type="ORF">EKH79_02740</name>
</gene>
<organism evidence="2 3">
    <name type="scientific">Dyella dinghuensis</name>
    <dbReference type="NCBI Taxonomy" id="1920169"/>
    <lineage>
        <taxon>Bacteria</taxon>
        <taxon>Pseudomonadati</taxon>
        <taxon>Pseudomonadota</taxon>
        <taxon>Gammaproteobacteria</taxon>
        <taxon>Lysobacterales</taxon>
        <taxon>Rhodanobacteraceae</taxon>
        <taxon>Dyella</taxon>
    </lineage>
</organism>